<evidence type="ECO:0000313" key="2">
    <source>
        <dbReference type="Proteomes" id="UP000321570"/>
    </source>
</evidence>
<dbReference type="InterPro" id="IPR036397">
    <property type="entry name" value="RNaseH_sf"/>
</dbReference>
<organism evidence="1 2">
    <name type="scientific">Hymenolepis diminuta</name>
    <name type="common">Rat tapeworm</name>
    <dbReference type="NCBI Taxonomy" id="6216"/>
    <lineage>
        <taxon>Eukaryota</taxon>
        <taxon>Metazoa</taxon>
        <taxon>Spiralia</taxon>
        <taxon>Lophotrochozoa</taxon>
        <taxon>Platyhelminthes</taxon>
        <taxon>Cestoda</taxon>
        <taxon>Eucestoda</taxon>
        <taxon>Cyclophyllidea</taxon>
        <taxon>Hymenolepididae</taxon>
        <taxon>Hymenolepis</taxon>
    </lineage>
</organism>
<accession>A0A564Z6B9</accession>
<dbReference type="AlphaFoldDB" id="A0A564Z6B9"/>
<keyword evidence="2" id="KW-1185">Reference proteome</keyword>
<sequence>PPLSPHDLTEINKQQLLTCCVSLSFHELQATFLDPIITDSNEKWCILYNNVKRKRQWLNQDSGSNPIPQPRQFETAPEKFLLCVR</sequence>
<dbReference type="Gene3D" id="3.30.420.10">
    <property type="entry name" value="Ribonuclease H-like superfamily/Ribonuclease H"/>
    <property type="match status" value="1"/>
</dbReference>
<protein>
    <submittedName>
        <fullName evidence="1">Uncharacterized protein</fullName>
    </submittedName>
</protein>
<evidence type="ECO:0000313" key="1">
    <source>
        <dbReference type="EMBL" id="VUZ54990.1"/>
    </source>
</evidence>
<proteinExistence type="predicted"/>
<dbReference type="GO" id="GO:0003676">
    <property type="term" value="F:nucleic acid binding"/>
    <property type="evidence" value="ECO:0007669"/>
    <property type="project" value="InterPro"/>
</dbReference>
<feature type="non-terminal residue" evidence="1">
    <location>
        <position position="1"/>
    </location>
</feature>
<dbReference type="EMBL" id="CABIJS010000666">
    <property type="protein sequence ID" value="VUZ54990.1"/>
    <property type="molecule type" value="Genomic_DNA"/>
</dbReference>
<gene>
    <name evidence="1" type="ORF">WMSIL1_LOCUS12760</name>
</gene>
<dbReference type="Proteomes" id="UP000321570">
    <property type="component" value="Unassembled WGS sequence"/>
</dbReference>
<reference evidence="1 2" key="1">
    <citation type="submission" date="2019-07" db="EMBL/GenBank/DDBJ databases">
        <authorList>
            <person name="Jastrzebski P J."/>
            <person name="Paukszto L."/>
            <person name="Jastrzebski P J."/>
        </authorList>
    </citation>
    <scope>NUCLEOTIDE SEQUENCE [LARGE SCALE GENOMIC DNA]</scope>
    <source>
        <strain evidence="1 2">WMS-il1</strain>
    </source>
</reference>
<name>A0A564Z6B9_HYMDI</name>